<dbReference type="Pfam" id="PF04542">
    <property type="entry name" value="Sigma70_r2"/>
    <property type="match status" value="1"/>
</dbReference>
<comment type="similarity">
    <text evidence="1">Belongs to the sigma-70 factor family. ECF subfamily.</text>
</comment>
<dbReference type="GO" id="GO:0003677">
    <property type="term" value="F:DNA binding"/>
    <property type="evidence" value="ECO:0007669"/>
    <property type="project" value="UniProtKB-KW"/>
</dbReference>
<dbReference type="EMBL" id="AEQN01000027">
    <property type="protein sequence ID" value="EFV00797.1"/>
    <property type="molecule type" value="Genomic_DNA"/>
</dbReference>
<dbReference type="PANTHER" id="PTHR43133:SF8">
    <property type="entry name" value="RNA POLYMERASE SIGMA FACTOR HI_1459-RELATED"/>
    <property type="match status" value="1"/>
</dbReference>
<dbReference type="InterPro" id="IPR007627">
    <property type="entry name" value="RNA_pol_sigma70_r2"/>
</dbReference>
<dbReference type="Gene3D" id="1.10.1740.10">
    <property type="match status" value="1"/>
</dbReference>
<feature type="domain" description="RNA polymerase sigma-70 region 2" evidence="6">
    <location>
        <begin position="23"/>
        <end position="88"/>
    </location>
</feature>
<dbReference type="Gene3D" id="1.10.10.10">
    <property type="entry name" value="Winged helix-like DNA-binding domain superfamily/Winged helix DNA-binding domain"/>
    <property type="match status" value="1"/>
</dbReference>
<keyword evidence="2" id="KW-0805">Transcription regulation</keyword>
<keyword evidence="3" id="KW-0731">Sigma factor</keyword>
<dbReference type="InterPro" id="IPR013324">
    <property type="entry name" value="RNA_pol_sigma_r3/r4-like"/>
</dbReference>
<dbReference type="eggNOG" id="COG1595">
    <property type="taxonomic scope" value="Bacteria"/>
</dbReference>
<dbReference type="InterPro" id="IPR013325">
    <property type="entry name" value="RNA_pol_sigma_r2"/>
</dbReference>
<proteinExistence type="inferred from homology"/>
<keyword evidence="4" id="KW-0238">DNA-binding</keyword>
<dbReference type="SUPFAM" id="SSF88659">
    <property type="entry name" value="Sigma3 and sigma4 domains of RNA polymerase sigma factors"/>
    <property type="match status" value="1"/>
</dbReference>
<comment type="caution">
    <text evidence="8">The sequence shown here is derived from an EMBL/GenBank/DDBJ whole genome shotgun (WGS) entry which is preliminary data.</text>
</comment>
<evidence type="ECO:0000256" key="2">
    <source>
        <dbReference type="ARBA" id="ARBA00023015"/>
    </source>
</evidence>
<dbReference type="PANTHER" id="PTHR43133">
    <property type="entry name" value="RNA POLYMERASE ECF-TYPE SIGMA FACTO"/>
    <property type="match status" value="1"/>
</dbReference>
<evidence type="ECO:0000256" key="4">
    <source>
        <dbReference type="ARBA" id="ARBA00023125"/>
    </source>
</evidence>
<organism evidence="8 9">
    <name type="scientific">Pseudoramibacter alactolyticus ATCC 23263</name>
    <dbReference type="NCBI Taxonomy" id="887929"/>
    <lineage>
        <taxon>Bacteria</taxon>
        <taxon>Bacillati</taxon>
        <taxon>Bacillota</taxon>
        <taxon>Clostridia</taxon>
        <taxon>Eubacteriales</taxon>
        <taxon>Eubacteriaceae</taxon>
        <taxon>Pseudoramibacter</taxon>
    </lineage>
</organism>
<dbReference type="Proteomes" id="UP000004754">
    <property type="component" value="Unassembled WGS sequence"/>
</dbReference>
<keyword evidence="9" id="KW-1185">Reference proteome</keyword>
<dbReference type="NCBIfam" id="TIGR02937">
    <property type="entry name" value="sigma70-ECF"/>
    <property type="match status" value="1"/>
</dbReference>
<name>E6MJC0_9FIRM</name>
<gene>
    <name evidence="8" type="ORF">HMP0721_2105</name>
</gene>
<dbReference type="OrthoDB" id="1692185at2"/>
<evidence type="ECO:0000313" key="9">
    <source>
        <dbReference type="Proteomes" id="UP000004754"/>
    </source>
</evidence>
<dbReference type="AlphaFoldDB" id="E6MJC0"/>
<dbReference type="CDD" id="cd06171">
    <property type="entry name" value="Sigma70_r4"/>
    <property type="match status" value="1"/>
</dbReference>
<evidence type="ECO:0000259" key="7">
    <source>
        <dbReference type="Pfam" id="PF08281"/>
    </source>
</evidence>
<dbReference type="InterPro" id="IPR039425">
    <property type="entry name" value="RNA_pol_sigma-70-like"/>
</dbReference>
<evidence type="ECO:0000256" key="3">
    <source>
        <dbReference type="ARBA" id="ARBA00023082"/>
    </source>
</evidence>
<accession>E6MJC0</accession>
<sequence length="171" mass="20278">MNKDYGLIRKMRRGDEKAFDLFVHEYYEDILRYCTYHSNDAEDAKDLTQDTFLQFFRNLSGYSHIGKAKNYLYTIARNLCNNYHKKKKMQVLNHIENEGYSEGIETDAITQITVLTCLNQLPDELREVLILYYYQDLKQAEIADVLGIGLPLVKYRLKKAKEQMEELLRME</sequence>
<feature type="domain" description="RNA polymerase sigma factor 70 region 4 type 2" evidence="7">
    <location>
        <begin position="114"/>
        <end position="164"/>
    </location>
</feature>
<dbReference type="GO" id="GO:0016987">
    <property type="term" value="F:sigma factor activity"/>
    <property type="evidence" value="ECO:0007669"/>
    <property type="project" value="UniProtKB-KW"/>
</dbReference>
<dbReference type="HOGENOM" id="CLU_047691_3_4_9"/>
<reference evidence="8 9" key="1">
    <citation type="submission" date="2010-12" db="EMBL/GenBank/DDBJ databases">
        <authorList>
            <person name="Muzny D."/>
            <person name="Qin X."/>
            <person name="Deng J."/>
            <person name="Jiang H."/>
            <person name="Liu Y."/>
            <person name="Qu J."/>
            <person name="Song X.-Z."/>
            <person name="Zhang L."/>
            <person name="Thornton R."/>
            <person name="Coyle M."/>
            <person name="Francisco L."/>
            <person name="Jackson L."/>
            <person name="Javaid M."/>
            <person name="Korchina V."/>
            <person name="Kovar C."/>
            <person name="Mata R."/>
            <person name="Mathew T."/>
            <person name="Ngo R."/>
            <person name="Nguyen L."/>
            <person name="Nguyen N."/>
            <person name="Okwuonu G."/>
            <person name="Ongeri F."/>
            <person name="Pham C."/>
            <person name="Simmons D."/>
            <person name="Wilczek-Boney K."/>
            <person name="Hale W."/>
            <person name="Jakkamsetti A."/>
            <person name="Pham P."/>
            <person name="Ruth R."/>
            <person name="San Lucas F."/>
            <person name="Warren J."/>
            <person name="Zhang J."/>
            <person name="Zhao Z."/>
            <person name="Zhou C."/>
            <person name="Zhu D."/>
            <person name="Lee S."/>
            <person name="Bess C."/>
            <person name="Blankenburg K."/>
            <person name="Forbes L."/>
            <person name="Fu Q."/>
            <person name="Gubbala S."/>
            <person name="Hirani K."/>
            <person name="Jayaseelan J.C."/>
            <person name="Lara F."/>
            <person name="Munidasa M."/>
            <person name="Palculict T."/>
            <person name="Patil S."/>
            <person name="Pu L.-L."/>
            <person name="Saada N."/>
            <person name="Tang L."/>
            <person name="Weissenberger G."/>
            <person name="Zhu Y."/>
            <person name="Hemphill L."/>
            <person name="Shang Y."/>
            <person name="Youmans B."/>
            <person name="Ayvaz T."/>
            <person name="Ross M."/>
            <person name="Santibanez J."/>
            <person name="Aqrawi P."/>
            <person name="Gross S."/>
            <person name="Joshi V."/>
            <person name="Fowler G."/>
            <person name="Nazareth L."/>
            <person name="Reid J."/>
            <person name="Worley K."/>
            <person name="Petrosino J."/>
            <person name="Highlander S."/>
            <person name="Gibbs R."/>
        </authorList>
    </citation>
    <scope>NUCLEOTIDE SEQUENCE [LARGE SCALE GENOMIC DNA]</scope>
    <source>
        <strain evidence="8 9">ATCC 23263</strain>
    </source>
</reference>
<evidence type="ECO:0000259" key="6">
    <source>
        <dbReference type="Pfam" id="PF04542"/>
    </source>
</evidence>
<keyword evidence="5" id="KW-0804">Transcription</keyword>
<dbReference type="SUPFAM" id="SSF88946">
    <property type="entry name" value="Sigma2 domain of RNA polymerase sigma factors"/>
    <property type="match status" value="1"/>
</dbReference>
<dbReference type="RefSeq" id="WP_006599527.1">
    <property type="nucleotide sequence ID" value="NZ_GL622359.1"/>
</dbReference>
<protein>
    <submittedName>
        <fullName evidence="8">Sigma-70 region 2</fullName>
    </submittedName>
</protein>
<evidence type="ECO:0000256" key="1">
    <source>
        <dbReference type="ARBA" id="ARBA00010641"/>
    </source>
</evidence>
<dbReference type="InterPro" id="IPR014284">
    <property type="entry name" value="RNA_pol_sigma-70_dom"/>
</dbReference>
<dbReference type="InterPro" id="IPR036388">
    <property type="entry name" value="WH-like_DNA-bd_sf"/>
</dbReference>
<evidence type="ECO:0000313" key="8">
    <source>
        <dbReference type="EMBL" id="EFV00797.1"/>
    </source>
</evidence>
<evidence type="ECO:0000256" key="5">
    <source>
        <dbReference type="ARBA" id="ARBA00023163"/>
    </source>
</evidence>
<dbReference type="STRING" id="887929.HMP0721_2105"/>
<dbReference type="InterPro" id="IPR013249">
    <property type="entry name" value="RNA_pol_sigma70_r4_t2"/>
</dbReference>
<dbReference type="GO" id="GO:0006352">
    <property type="term" value="P:DNA-templated transcription initiation"/>
    <property type="evidence" value="ECO:0007669"/>
    <property type="project" value="InterPro"/>
</dbReference>
<dbReference type="Pfam" id="PF08281">
    <property type="entry name" value="Sigma70_r4_2"/>
    <property type="match status" value="1"/>
</dbReference>